<gene>
    <name evidence="1" type="ORF">bsdtb5_13160</name>
</gene>
<evidence type="ECO:0008006" key="3">
    <source>
        <dbReference type="Google" id="ProtNLM"/>
    </source>
</evidence>
<dbReference type="InterPro" id="IPR011990">
    <property type="entry name" value="TPR-like_helical_dom_sf"/>
</dbReference>
<organism evidence="1 2">
    <name type="scientific">Anaeromicropila herbilytica</name>
    <dbReference type="NCBI Taxonomy" id="2785025"/>
    <lineage>
        <taxon>Bacteria</taxon>
        <taxon>Bacillati</taxon>
        <taxon>Bacillota</taxon>
        <taxon>Clostridia</taxon>
        <taxon>Lachnospirales</taxon>
        <taxon>Lachnospiraceae</taxon>
        <taxon>Anaeromicropila</taxon>
    </lineage>
</organism>
<dbReference type="KEGG" id="ahb:bsdtb5_13160"/>
<reference evidence="1 2" key="1">
    <citation type="submission" date="2020-11" db="EMBL/GenBank/DDBJ databases">
        <title>Draft genome sequencing of a Lachnospiraceae strain isolated from anoxic soil subjected to BSD treatment.</title>
        <authorList>
            <person name="Uek A."/>
            <person name="Tonouchi A."/>
        </authorList>
    </citation>
    <scope>NUCLEOTIDE SEQUENCE [LARGE SCALE GENOMIC DNA]</scope>
    <source>
        <strain evidence="1 2">TB5</strain>
    </source>
</reference>
<sequence length="270" mass="31694">MGKIILCSGRKAEHPFYFKLTNTNVYSIEELCYYIYNNIYLIGDELYQPELADWLINEVKMNEIGIKLKEYIQNKHSMKDIVVSILCSADYYTEDEIIELIKVIDEIALLSPIRRLKLKADKYINYQNYSEAILLYQEIIGNKEAAVFTEEEYGNILHNIAIALLNISSYHEAAEYFESAYLRNKNPESLMQCMYTLILGEDSERKDRFIKEHNISDELMSTIYQKIKDAEEKAIEASSYKEIMKIKELKDAGKGNDYYQKINQMLRELK</sequence>
<dbReference type="Proteomes" id="UP000595897">
    <property type="component" value="Chromosome"/>
</dbReference>
<dbReference type="EMBL" id="AP024169">
    <property type="protein sequence ID" value="BCN30021.1"/>
    <property type="molecule type" value="Genomic_DNA"/>
</dbReference>
<dbReference type="AlphaFoldDB" id="A0A7R7ICM2"/>
<keyword evidence="2" id="KW-1185">Reference proteome</keyword>
<dbReference type="RefSeq" id="WP_271715272.1">
    <property type="nucleotide sequence ID" value="NZ_AP024169.1"/>
</dbReference>
<name>A0A7R7ICM2_9FIRM</name>
<dbReference type="SUPFAM" id="SSF48452">
    <property type="entry name" value="TPR-like"/>
    <property type="match status" value="1"/>
</dbReference>
<dbReference type="Gene3D" id="1.25.40.10">
    <property type="entry name" value="Tetratricopeptide repeat domain"/>
    <property type="match status" value="1"/>
</dbReference>
<evidence type="ECO:0000313" key="1">
    <source>
        <dbReference type="EMBL" id="BCN30021.1"/>
    </source>
</evidence>
<evidence type="ECO:0000313" key="2">
    <source>
        <dbReference type="Proteomes" id="UP000595897"/>
    </source>
</evidence>
<protein>
    <recommendedName>
        <fullName evidence="3">Tetratricopeptide repeat protein</fullName>
    </recommendedName>
</protein>
<proteinExistence type="predicted"/>
<accession>A0A7R7ICM2</accession>